<dbReference type="PANTHER" id="PTHR31170:SF21">
    <property type="match status" value="1"/>
</dbReference>
<keyword evidence="2" id="KW-1185">Reference proteome</keyword>
<dbReference type="InterPro" id="IPR004158">
    <property type="entry name" value="DUF247_pln"/>
</dbReference>
<name>A0AAD8L5B5_TARER</name>
<dbReference type="PANTHER" id="PTHR31170">
    <property type="entry name" value="BNAC04G53230D PROTEIN"/>
    <property type="match status" value="1"/>
</dbReference>
<dbReference type="Pfam" id="PF03140">
    <property type="entry name" value="DUF247"/>
    <property type="match status" value="1"/>
</dbReference>
<gene>
    <name evidence="1" type="ORF">QVD17_00857</name>
</gene>
<organism evidence="1 2">
    <name type="scientific">Tagetes erecta</name>
    <name type="common">African marigold</name>
    <dbReference type="NCBI Taxonomy" id="13708"/>
    <lineage>
        <taxon>Eukaryota</taxon>
        <taxon>Viridiplantae</taxon>
        <taxon>Streptophyta</taxon>
        <taxon>Embryophyta</taxon>
        <taxon>Tracheophyta</taxon>
        <taxon>Spermatophyta</taxon>
        <taxon>Magnoliopsida</taxon>
        <taxon>eudicotyledons</taxon>
        <taxon>Gunneridae</taxon>
        <taxon>Pentapetalae</taxon>
        <taxon>asterids</taxon>
        <taxon>campanulids</taxon>
        <taxon>Asterales</taxon>
        <taxon>Asteraceae</taxon>
        <taxon>Asteroideae</taxon>
        <taxon>Heliantheae alliance</taxon>
        <taxon>Tageteae</taxon>
        <taxon>Tagetes</taxon>
    </lineage>
</organism>
<evidence type="ECO:0000313" key="1">
    <source>
        <dbReference type="EMBL" id="KAK1435097.1"/>
    </source>
</evidence>
<protein>
    <submittedName>
        <fullName evidence="1">Uncharacterized protein</fullName>
    </submittedName>
</protein>
<dbReference type="EMBL" id="JAUHHV010000001">
    <property type="protein sequence ID" value="KAK1435097.1"/>
    <property type="molecule type" value="Genomic_DNA"/>
</dbReference>
<evidence type="ECO:0000313" key="2">
    <source>
        <dbReference type="Proteomes" id="UP001229421"/>
    </source>
</evidence>
<sequence length="269" mass="31243">MEKSSKLLDDRNKDCCSIYKVPERVVEINKDAYEPQIVSIGPYHHGRKGLEMIEQHKWRFLNDVITRTGNPLALYVNYMLSMEKEIRESYSSESIDHIGSNDLAKMMLLDGFFLIELFLKFGDLVPTHPDDPIFKMVWVSSVLRRDLLRLENQIPFVVLKKLFNHSKPNVVDTPRTLQSLILHFFNTYLQVTWPSHVLKHCEMLDGKHLLDFFRNCFIHANANKRTNTVVSKPIFDSTQTQSPSFKLIRPATKLSSTGVKFEANHQTHI</sequence>
<proteinExistence type="predicted"/>
<accession>A0AAD8L5B5</accession>
<dbReference type="AlphaFoldDB" id="A0AAD8L5B5"/>
<reference evidence="1" key="1">
    <citation type="journal article" date="2023" name="bioRxiv">
        <title>Improved chromosome-level genome assembly for marigold (Tagetes erecta).</title>
        <authorList>
            <person name="Jiang F."/>
            <person name="Yuan L."/>
            <person name="Wang S."/>
            <person name="Wang H."/>
            <person name="Xu D."/>
            <person name="Wang A."/>
            <person name="Fan W."/>
        </authorList>
    </citation>
    <scope>NUCLEOTIDE SEQUENCE</scope>
    <source>
        <strain evidence="1">WSJ</strain>
        <tissue evidence="1">Leaf</tissue>
    </source>
</reference>
<comment type="caution">
    <text evidence="1">The sequence shown here is derived from an EMBL/GenBank/DDBJ whole genome shotgun (WGS) entry which is preliminary data.</text>
</comment>
<dbReference type="Proteomes" id="UP001229421">
    <property type="component" value="Unassembled WGS sequence"/>
</dbReference>